<sequence>MLMLVRGWTAAEAFDALRETSQHQRQTARRRGHRRGVRWPGAAAPAGPRGGSGGGGGNPSSGEGQVHRMTREPHHLTRRCPSRNSRRGTGLGTASCRIRSLTPSLCRYVGRTLTSSTPGPATTAVRAGSGPATG</sequence>
<gene>
    <name evidence="2" type="ORF">ACFQ3T_11520</name>
</gene>
<dbReference type="EMBL" id="JBHTLK010000045">
    <property type="protein sequence ID" value="MFD1147757.1"/>
    <property type="molecule type" value="Genomic_DNA"/>
</dbReference>
<accession>A0ABW3QSN6</accession>
<proteinExistence type="predicted"/>
<dbReference type="RefSeq" id="WP_380723166.1">
    <property type="nucleotide sequence ID" value="NZ_JBHTLK010000045.1"/>
</dbReference>
<name>A0ABW3QSN6_9PSEU</name>
<feature type="compositionally biased region" description="Low complexity" evidence="1">
    <location>
        <begin position="38"/>
        <end position="47"/>
    </location>
</feature>
<keyword evidence="3" id="KW-1185">Reference proteome</keyword>
<comment type="caution">
    <text evidence="2">The sequence shown here is derived from an EMBL/GenBank/DDBJ whole genome shotgun (WGS) entry which is preliminary data.</text>
</comment>
<feature type="compositionally biased region" description="Gly residues" evidence="1">
    <location>
        <begin position="48"/>
        <end position="59"/>
    </location>
</feature>
<protein>
    <submittedName>
        <fullName evidence="2">ANTAR domain-containing protein</fullName>
    </submittedName>
</protein>
<feature type="compositionally biased region" description="Basic residues" evidence="1">
    <location>
        <begin position="76"/>
        <end position="86"/>
    </location>
</feature>
<organism evidence="2 3">
    <name type="scientific">Saccharothrix hoggarensis</name>
    <dbReference type="NCBI Taxonomy" id="913853"/>
    <lineage>
        <taxon>Bacteria</taxon>
        <taxon>Bacillati</taxon>
        <taxon>Actinomycetota</taxon>
        <taxon>Actinomycetes</taxon>
        <taxon>Pseudonocardiales</taxon>
        <taxon>Pseudonocardiaceae</taxon>
        <taxon>Saccharothrix</taxon>
    </lineage>
</organism>
<feature type="region of interest" description="Disordered" evidence="1">
    <location>
        <begin position="111"/>
        <end position="134"/>
    </location>
</feature>
<dbReference type="Proteomes" id="UP001597168">
    <property type="component" value="Unassembled WGS sequence"/>
</dbReference>
<feature type="region of interest" description="Disordered" evidence="1">
    <location>
        <begin position="18"/>
        <end position="95"/>
    </location>
</feature>
<evidence type="ECO:0000313" key="3">
    <source>
        <dbReference type="Proteomes" id="UP001597168"/>
    </source>
</evidence>
<feature type="compositionally biased region" description="Basic and acidic residues" evidence="1">
    <location>
        <begin position="65"/>
        <end position="75"/>
    </location>
</feature>
<evidence type="ECO:0000313" key="2">
    <source>
        <dbReference type="EMBL" id="MFD1147757.1"/>
    </source>
</evidence>
<feature type="compositionally biased region" description="Basic residues" evidence="1">
    <location>
        <begin position="26"/>
        <end position="37"/>
    </location>
</feature>
<evidence type="ECO:0000256" key="1">
    <source>
        <dbReference type="SAM" id="MobiDB-lite"/>
    </source>
</evidence>
<reference evidence="3" key="1">
    <citation type="journal article" date="2019" name="Int. J. Syst. Evol. Microbiol.">
        <title>The Global Catalogue of Microorganisms (GCM) 10K type strain sequencing project: providing services to taxonomists for standard genome sequencing and annotation.</title>
        <authorList>
            <consortium name="The Broad Institute Genomics Platform"/>
            <consortium name="The Broad Institute Genome Sequencing Center for Infectious Disease"/>
            <person name="Wu L."/>
            <person name="Ma J."/>
        </authorList>
    </citation>
    <scope>NUCLEOTIDE SEQUENCE [LARGE SCALE GENOMIC DNA]</scope>
    <source>
        <strain evidence="3">CCUG 60214</strain>
    </source>
</reference>